<dbReference type="InterPro" id="IPR016155">
    <property type="entry name" value="Mopterin_synth/thiamin_S_b"/>
</dbReference>
<evidence type="ECO:0000313" key="1">
    <source>
        <dbReference type="EMBL" id="PRX50310.1"/>
    </source>
</evidence>
<keyword evidence="2" id="KW-1185">Reference proteome</keyword>
<dbReference type="Pfam" id="PF02597">
    <property type="entry name" value="ThiS"/>
    <property type="match status" value="1"/>
</dbReference>
<name>A0A2T0M183_9PSEU</name>
<dbReference type="PANTHER" id="PTHR34472:SF1">
    <property type="entry name" value="SULFUR CARRIER PROTEIN THIS"/>
    <property type="match status" value="1"/>
</dbReference>
<gene>
    <name evidence="1" type="ORF">B0I33_102430</name>
</gene>
<sequence>MRVHVNGDAREFPEGTTVADVLEALGTARQGVAVALDGQVVRRGDWAGAVVPDGARLEILTAVQGG</sequence>
<dbReference type="SUPFAM" id="SSF54285">
    <property type="entry name" value="MoaD/ThiS"/>
    <property type="match status" value="1"/>
</dbReference>
<comment type="caution">
    <text evidence="1">The sequence shown here is derived from an EMBL/GenBank/DDBJ whole genome shotgun (WGS) entry which is preliminary data.</text>
</comment>
<proteinExistence type="predicted"/>
<dbReference type="OrthoDB" id="163636at2"/>
<dbReference type="InterPro" id="IPR010035">
    <property type="entry name" value="Thi_S"/>
</dbReference>
<dbReference type="InterPro" id="IPR003749">
    <property type="entry name" value="ThiS/MoaD-like"/>
</dbReference>
<protein>
    <submittedName>
        <fullName evidence="1">Sulfur carrier protein</fullName>
    </submittedName>
</protein>
<dbReference type="Gene3D" id="3.10.20.30">
    <property type="match status" value="1"/>
</dbReference>
<dbReference type="NCBIfam" id="TIGR01683">
    <property type="entry name" value="thiS"/>
    <property type="match status" value="1"/>
</dbReference>
<organism evidence="1 2">
    <name type="scientific">Prauserella shujinwangii</name>
    <dbReference type="NCBI Taxonomy" id="1453103"/>
    <lineage>
        <taxon>Bacteria</taxon>
        <taxon>Bacillati</taxon>
        <taxon>Actinomycetota</taxon>
        <taxon>Actinomycetes</taxon>
        <taxon>Pseudonocardiales</taxon>
        <taxon>Pseudonocardiaceae</taxon>
        <taxon>Prauserella</taxon>
    </lineage>
</organism>
<dbReference type="Proteomes" id="UP000238362">
    <property type="component" value="Unassembled WGS sequence"/>
</dbReference>
<evidence type="ECO:0000313" key="2">
    <source>
        <dbReference type="Proteomes" id="UP000238362"/>
    </source>
</evidence>
<accession>A0A2T0M183</accession>
<reference evidence="1 2" key="1">
    <citation type="submission" date="2018-03" db="EMBL/GenBank/DDBJ databases">
        <title>Genomic Encyclopedia of Type Strains, Phase III (KMG-III): the genomes of soil and plant-associated and newly described type strains.</title>
        <authorList>
            <person name="Whitman W."/>
        </authorList>
    </citation>
    <scope>NUCLEOTIDE SEQUENCE [LARGE SCALE GENOMIC DNA]</scope>
    <source>
        <strain evidence="1 2">CGMCC 4.7125</strain>
    </source>
</reference>
<dbReference type="AlphaFoldDB" id="A0A2T0M183"/>
<dbReference type="CDD" id="cd00565">
    <property type="entry name" value="Ubl_ThiS"/>
    <property type="match status" value="1"/>
</dbReference>
<dbReference type="PANTHER" id="PTHR34472">
    <property type="entry name" value="SULFUR CARRIER PROTEIN THIS"/>
    <property type="match status" value="1"/>
</dbReference>
<dbReference type="RefSeq" id="WP_106177407.1">
    <property type="nucleotide sequence ID" value="NZ_PVNH01000002.1"/>
</dbReference>
<dbReference type="InterPro" id="IPR012675">
    <property type="entry name" value="Beta-grasp_dom_sf"/>
</dbReference>
<dbReference type="EMBL" id="PVNH01000002">
    <property type="protein sequence ID" value="PRX50310.1"/>
    <property type="molecule type" value="Genomic_DNA"/>
</dbReference>